<dbReference type="Pfam" id="PF01403">
    <property type="entry name" value="Sema"/>
    <property type="match status" value="1"/>
</dbReference>
<dbReference type="GO" id="GO:0030334">
    <property type="term" value="P:regulation of cell migration"/>
    <property type="evidence" value="ECO:0007669"/>
    <property type="project" value="TreeGrafter"/>
</dbReference>
<dbReference type="EMBL" id="VCAZ01000001">
    <property type="protein sequence ID" value="TSK13489.1"/>
    <property type="molecule type" value="Genomic_DNA"/>
</dbReference>
<dbReference type="PANTHER" id="PTHR22625:SF9">
    <property type="entry name" value="PLEXIN-B2"/>
    <property type="match status" value="1"/>
</dbReference>
<keyword evidence="8 24" id="KW-0812">Transmembrane</keyword>
<comment type="function">
    <text evidence="19">Component of the gamma-tubulin ring complex (gTuRC) which mediates microtubule nucleation. The gTuRC regulates the minus-end nucleation of alpha-beta tubulin heterodimers that grow into microtubule protafilaments, a critical step in centrosome duplication and spindle formation.</text>
</comment>
<evidence type="ECO:0000256" key="23">
    <source>
        <dbReference type="SAM" id="MobiDB-lite"/>
    </source>
</evidence>
<dbReference type="GO" id="GO:0005886">
    <property type="term" value="C:plasma membrane"/>
    <property type="evidence" value="ECO:0007669"/>
    <property type="project" value="UniProtKB-SubCell"/>
</dbReference>
<evidence type="ECO:0000256" key="22">
    <source>
        <dbReference type="SAM" id="Coils"/>
    </source>
</evidence>
<name>A0A556TI23_BAGYA</name>
<keyword evidence="22" id="KW-0175">Coiled coil</keyword>
<dbReference type="Pfam" id="PF01833">
    <property type="entry name" value="TIG"/>
    <property type="match status" value="2"/>
</dbReference>
<dbReference type="FunFam" id="2.130.10.10:FF:000812">
    <property type="entry name" value="Plexin B2a"/>
    <property type="match status" value="1"/>
</dbReference>
<feature type="region of interest" description="Disordered" evidence="23">
    <location>
        <begin position="2078"/>
        <end position="2102"/>
    </location>
</feature>
<dbReference type="Pfam" id="PF24317">
    <property type="entry name" value="PSI_Plexin-B"/>
    <property type="match status" value="1"/>
</dbReference>
<reference evidence="27 28" key="1">
    <citation type="journal article" date="2019" name="Genome Biol. Evol.">
        <title>Whole-Genome Sequencing of the Giant Devil Catfish, Bagarius yarrelli.</title>
        <authorList>
            <person name="Jiang W."/>
            <person name="Lv Y."/>
            <person name="Cheng L."/>
            <person name="Yang K."/>
            <person name="Chao B."/>
            <person name="Wang X."/>
            <person name="Li Y."/>
            <person name="Pan X."/>
            <person name="You X."/>
            <person name="Zhang Y."/>
            <person name="Yang J."/>
            <person name="Li J."/>
            <person name="Zhang X."/>
            <person name="Liu S."/>
            <person name="Sun C."/>
            <person name="Yang J."/>
            <person name="Shi Q."/>
        </authorList>
    </citation>
    <scope>NUCLEOTIDE SEQUENCE [LARGE SCALE GENOMIC DNA]</scope>
    <source>
        <strain evidence="27">JWS20170419001</strain>
        <tissue evidence="27">Muscle</tissue>
    </source>
</reference>
<feature type="coiled-coil region" evidence="22">
    <location>
        <begin position="2479"/>
        <end position="2560"/>
    </location>
</feature>
<evidence type="ECO:0000256" key="4">
    <source>
        <dbReference type="ARBA" id="ARBA00010337"/>
    </source>
</evidence>
<dbReference type="Gene3D" id="1.20.120.1900">
    <property type="entry name" value="Gamma-tubulin complex, C-terminal domain"/>
    <property type="match status" value="1"/>
</dbReference>
<evidence type="ECO:0000256" key="12">
    <source>
        <dbReference type="ARBA" id="ARBA00022989"/>
    </source>
</evidence>
<evidence type="ECO:0000256" key="1">
    <source>
        <dbReference type="ARBA" id="ARBA00004251"/>
    </source>
</evidence>
<protein>
    <recommendedName>
        <fullName evidence="18">Gamma-tubulin complex component 6</fullName>
    </recommendedName>
</protein>
<accession>A0A556TI23</accession>
<evidence type="ECO:0000259" key="26">
    <source>
        <dbReference type="PROSITE" id="PS51004"/>
    </source>
</evidence>
<feature type="signal peptide" evidence="25">
    <location>
        <begin position="1"/>
        <end position="21"/>
    </location>
</feature>
<evidence type="ECO:0000256" key="19">
    <source>
        <dbReference type="ARBA" id="ARBA00093416"/>
    </source>
</evidence>
<dbReference type="Gene3D" id="1.10.506.10">
    <property type="entry name" value="GTPase Activation - p120gap, domain 1"/>
    <property type="match status" value="1"/>
</dbReference>
<dbReference type="Proteomes" id="UP000319801">
    <property type="component" value="Unassembled WGS sequence"/>
</dbReference>
<dbReference type="GO" id="GO:0008360">
    <property type="term" value="P:regulation of cell shape"/>
    <property type="evidence" value="ECO:0007669"/>
    <property type="project" value="TreeGrafter"/>
</dbReference>
<keyword evidence="15" id="KW-0675">Receptor</keyword>
<dbReference type="InterPro" id="IPR040457">
    <property type="entry name" value="GCP_C"/>
</dbReference>
<evidence type="ECO:0000256" key="10">
    <source>
        <dbReference type="ARBA" id="ARBA00022729"/>
    </source>
</evidence>
<evidence type="ECO:0000256" key="17">
    <source>
        <dbReference type="ARBA" id="ARBA00023212"/>
    </source>
</evidence>
<evidence type="ECO:0000313" key="27">
    <source>
        <dbReference type="EMBL" id="TSK13489.1"/>
    </source>
</evidence>
<evidence type="ECO:0000256" key="8">
    <source>
        <dbReference type="ARBA" id="ARBA00022692"/>
    </source>
</evidence>
<dbReference type="InterPro" id="IPR031148">
    <property type="entry name" value="Plexin"/>
</dbReference>
<feature type="chain" id="PRO_5022106592" description="Gamma-tubulin complex component 6" evidence="25">
    <location>
        <begin position="22"/>
        <end position="3732"/>
    </location>
</feature>
<evidence type="ECO:0000256" key="2">
    <source>
        <dbReference type="ARBA" id="ARBA00004300"/>
    </source>
</evidence>
<keyword evidence="11" id="KW-0677">Repeat</keyword>
<evidence type="ECO:0000256" key="14">
    <source>
        <dbReference type="ARBA" id="ARBA00023157"/>
    </source>
</evidence>
<evidence type="ECO:0000256" key="13">
    <source>
        <dbReference type="ARBA" id="ARBA00023136"/>
    </source>
</evidence>
<dbReference type="GO" id="GO:0017154">
    <property type="term" value="F:semaphorin receptor activity"/>
    <property type="evidence" value="ECO:0007669"/>
    <property type="project" value="InterPro"/>
</dbReference>
<dbReference type="Pfam" id="PF08337">
    <property type="entry name" value="Plexin_cytopl"/>
    <property type="match status" value="1"/>
</dbReference>
<dbReference type="Pfam" id="PF17681">
    <property type="entry name" value="GCP_N_terminal"/>
    <property type="match status" value="2"/>
</dbReference>
<dbReference type="GO" id="GO:0005813">
    <property type="term" value="C:centrosome"/>
    <property type="evidence" value="ECO:0007669"/>
    <property type="project" value="UniProtKB-SubCell"/>
</dbReference>
<dbReference type="InterPro" id="IPR013548">
    <property type="entry name" value="Plexin_cytoplasmic_RasGAP_dom"/>
</dbReference>
<dbReference type="InterPro" id="IPR002165">
    <property type="entry name" value="Plexin_repeat"/>
</dbReference>
<dbReference type="InterPro" id="IPR046800">
    <property type="entry name" value="Plexin_RBD"/>
</dbReference>
<keyword evidence="10 25" id="KW-0732">Signal</keyword>
<keyword evidence="5" id="KW-1003">Cell membrane</keyword>
<evidence type="ECO:0000256" key="18">
    <source>
        <dbReference type="ARBA" id="ARBA00071901"/>
    </source>
</evidence>
<comment type="subunit">
    <text evidence="20">Component of the gamma-tubulin ring complex (gTuRC) consisting of TUBGCP2, TUBGCP3, TUBGCP4, TUBGCP5 and TUBGCP6 and gamma-tubulin TUBG1 or TUBG2. TUBGCP2, TUBGCP3, TUBGCP4, TUBGCP5 and TUBGCP6 assemble in a 5:5:2:1:1 stoichiometry; each is associated with a gamma-tubulin, thereby arranging 14 gamma-tubulins in a helical manner. Gamma-tubulin at the first position is blocked by TUBGCP3 at the last position, allowing 13 protafilaments to grow into a microtubule. The gTuRC (via TUBGCP3 and TUBGCP6) interacts with ACTB and MZT1; the interactions form a luminal bridge that stabilizes the initial structure during complex assembly. The gTuRC (via TUBGCP2) interacts with MZT2A/MZT2B and CDK5RAP2 (via CM1 motif); the interactions play a role in gTuRC activation.</text>
</comment>
<keyword evidence="16" id="KW-0325">Glycoprotein</keyword>
<keyword evidence="7" id="KW-0597">Phosphoprotein</keyword>
<dbReference type="InterPro" id="IPR013783">
    <property type="entry name" value="Ig-like_fold"/>
</dbReference>
<feature type="domain" description="Sema" evidence="26">
    <location>
        <begin position="6"/>
        <end position="495"/>
    </location>
</feature>
<dbReference type="Gene3D" id="3.10.20.90">
    <property type="entry name" value="Phosphatidylinositol 3-kinase Catalytic Subunit, Chain A, domain 1"/>
    <property type="match status" value="1"/>
</dbReference>
<gene>
    <name evidence="27" type="ORF">Baya_0363</name>
</gene>
<dbReference type="Pfam" id="PF01437">
    <property type="entry name" value="PSI"/>
    <property type="match status" value="1"/>
</dbReference>
<evidence type="ECO:0000256" key="21">
    <source>
        <dbReference type="PROSITE-ProRule" id="PRU00352"/>
    </source>
</evidence>
<dbReference type="SUPFAM" id="SSF48350">
    <property type="entry name" value="GTPase activation domain, GAP"/>
    <property type="match status" value="1"/>
</dbReference>
<dbReference type="SMART" id="SM00429">
    <property type="entry name" value="IPT"/>
    <property type="match status" value="3"/>
</dbReference>
<organism evidence="27 28">
    <name type="scientific">Bagarius yarrelli</name>
    <name type="common">Goonch</name>
    <name type="synonym">Bagrus yarrelli</name>
    <dbReference type="NCBI Taxonomy" id="175774"/>
    <lineage>
        <taxon>Eukaryota</taxon>
        <taxon>Metazoa</taxon>
        <taxon>Chordata</taxon>
        <taxon>Craniata</taxon>
        <taxon>Vertebrata</taxon>
        <taxon>Euteleostomi</taxon>
        <taxon>Actinopterygii</taxon>
        <taxon>Neopterygii</taxon>
        <taxon>Teleostei</taxon>
        <taxon>Ostariophysi</taxon>
        <taxon>Siluriformes</taxon>
        <taxon>Sisoridae</taxon>
        <taxon>Sisorinae</taxon>
        <taxon>Bagarius</taxon>
    </lineage>
</organism>
<dbReference type="Pfam" id="PF04130">
    <property type="entry name" value="GCP_C_terminal"/>
    <property type="match status" value="1"/>
</dbReference>
<dbReference type="InterPro" id="IPR041470">
    <property type="entry name" value="GCP_N"/>
</dbReference>
<dbReference type="Gene3D" id="2.130.10.10">
    <property type="entry name" value="YVTN repeat-like/Quinoprotein amine dehydrogenase"/>
    <property type="match status" value="1"/>
</dbReference>
<dbReference type="Pfam" id="PF24479">
    <property type="entry name" value="PSI_PlexinA-B"/>
    <property type="match status" value="1"/>
</dbReference>
<dbReference type="GO" id="GO:0005874">
    <property type="term" value="C:microtubule"/>
    <property type="evidence" value="ECO:0007669"/>
    <property type="project" value="UniProtKB-KW"/>
</dbReference>
<dbReference type="FunFam" id="2.60.40.10:FF:000203">
    <property type="entry name" value="Plexin B2"/>
    <property type="match status" value="1"/>
</dbReference>
<dbReference type="SMART" id="SM00630">
    <property type="entry name" value="Sema"/>
    <property type="match status" value="1"/>
</dbReference>
<evidence type="ECO:0000256" key="9">
    <source>
        <dbReference type="ARBA" id="ARBA00022701"/>
    </source>
</evidence>
<dbReference type="Pfam" id="PF19340">
    <property type="entry name" value="GCP6_N"/>
    <property type="match status" value="1"/>
</dbReference>
<dbReference type="InterPro" id="IPR045818">
    <property type="entry name" value="GCP6_N"/>
</dbReference>
<keyword evidence="17" id="KW-0206">Cytoskeleton</keyword>
<comment type="caution">
    <text evidence="21">Lacks conserved residue(s) required for the propagation of feature annotation.</text>
</comment>
<dbReference type="FunFam" id="2.60.40.10:FF:000798">
    <property type="entry name" value="Plexin B2"/>
    <property type="match status" value="1"/>
</dbReference>
<dbReference type="GO" id="GO:0007162">
    <property type="term" value="P:negative regulation of cell adhesion"/>
    <property type="evidence" value="ECO:0007669"/>
    <property type="project" value="TreeGrafter"/>
</dbReference>
<evidence type="ECO:0000256" key="5">
    <source>
        <dbReference type="ARBA" id="ARBA00022475"/>
    </source>
</evidence>
<keyword evidence="28" id="KW-1185">Reference proteome</keyword>
<dbReference type="Pfam" id="PF17960">
    <property type="entry name" value="TIG_plexin"/>
    <property type="match status" value="1"/>
</dbReference>
<feature type="region of interest" description="Disordered" evidence="23">
    <location>
        <begin position="1176"/>
        <end position="1196"/>
    </location>
</feature>
<dbReference type="SUPFAM" id="SSF101912">
    <property type="entry name" value="Sema domain"/>
    <property type="match status" value="1"/>
</dbReference>
<dbReference type="SUPFAM" id="SSF103575">
    <property type="entry name" value="Plexin repeat"/>
    <property type="match status" value="1"/>
</dbReference>
<dbReference type="InterPro" id="IPR016201">
    <property type="entry name" value="PSI"/>
</dbReference>
<evidence type="ECO:0000256" key="24">
    <source>
        <dbReference type="SAM" id="Phobius"/>
    </source>
</evidence>
<comment type="subcellular location">
    <subcellularLocation>
        <location evidence="1">Cell membrane</location>
        <topology evidence="1">Single-pass type I membrane protein</topology>
    </subcellularLocation>
    <subcellularLocation>
        <location evidence="2">Cytoplasm</location>
        <location evidence="2">Cytoskeleton</location>
        <location evidence="2">Microtubule organizing center</location>
        <location evidence="2">Centrosome</location>
    </subcellularLocation>
</comment>
<dbReference type="InterPro" id="IPR057533">
    <property type="entry name" value="PSI_Plexin-B"/>
</dbReference>
<feature type="coiled-coil region" evidence="22">
    <location>
        <begin position="1246"/>
        <end position="1273"/>
    </location>
</feature>
<comment type="similarity">
    <text evidence="4">Belongs to the TUBGCP family.</text>
</comment>
<dbReference type="FunFam" id="3.10.20.90:FF:000102">
    <property type="entry name" value="Plexin B2"/>
    <property type="match status" value="1"/>
</dbReference>
<evidence type="ECO:0000256" key="20">
    <source>
        <dbReference type="ARBA" id="ARBA00093551"/>
    </source>
</evidence>
<keyword evidence="6" id="KW-0963">Cytoplasm</keyword>
<dbReference type="InterPro" id="IPR042241">
    <property type="entry name" value="GCP_C_sf"/>
</dbReference>
<dbReference type="FunFam" id="2.60.40.10:FF:000131">
    <property type="entry name" value="Plexin A2"/>
    <property type="match status" value="1"/>
</dbReference>
<proteinExistence type="inferred from homology"/>
<dbReference type="SMART" id="SM00423">
    <property type="entry name" value="PSI"/>
    <property type="match status" value="3"/>
</dbReference>
<dbReference type="Pfam" id="PF20170">
    <property type="entry name" value="Plexin_RBD"/>
    <property type="match status" value="1"/>
</dbReference>
<evidence type="ECO:0000256" key="3">
    <source>
        <dbReference type="ARBA" id="ARBA00010297"/>
    </source>
</evidence>
<dbReference type="InterPro" id="IPR001627">
    <property type="entry name" value="Semap_dom"/>
</dbReference>
<dbReference type="GO" id="GO:0043015">
    <property type="term" value="F:gamma-tubulin binding"/>
    <property type="evidence" value="ECO:0007669"/>
    <property type="project" value="InterPro"/>
</dbReference>
<evidence type="ECO:0000313" key="28">
    <source>
        <dbReference type="Proteomes" id="UP000319801"/>
    </source>
</evidence>
<dbReference type="SUPFAM" id="SSF81296">
    <property type="entry name" value="E set domains"/>
    <property type="match status" value="2"/>
</dbReference>
<dbReference type="InterPro" id="IPR002909">
    <property type="entry name" value="IPT_dom"/>
</dbReference>
<dbReference type="InterPro" id="IPR008936">
    <property type="entry name" value="Rho_GTPase_activation_prot"/>
</dbReference>
<comment type="similarity">
    <text evidence="3">Belongs to the plexin family.</text>
</comment>
<evidence type="ECO:0000256" key="15">
    <source>
        <dbReference type="ARBA" id="ARBA00023170"/>
    </source>
</evidence>
<dbReference type="InterPro" id="IPR015943">
    <property type="entry name" value="WD40/YVTN_repeat-like_dom_sf"/>
</dbReference>
<evidence type="ECO:0000256" key="11">
    <source>
        <dbReference type="ARBA" id="ARBA00022737"/>
    </source>
</evidence>
<dbReference type="InterPro" id="IPR014756">
    <property type="entry name" value="Ig_E-set"/>
</dbReference>
<dbReference type="InterPro" id="IPR041019">
    <property type="entry name" value="TIG1_plexin"/>
</dbReference>
<dbReference type="Gene3D" id="2.60.40.10">
    <property type="entry name" value="Immunoglobulins"/>
    <property type="match status" value="3"/>
</dbReference>
<sequence>MGDWVLMVLLLVGVSYFSSDGKVLEFHTLTNINNVVQDPATGRVYLGAINAIYQLDAFLKLEAKAETGPKKDARSCTPPVSTSTCMSADLKDTNNVNKLLLVHSANGSLIACGSVYRGICSLLNLSNVNQQIYYSDSKGERTYAASIEDSVSVVGILATFQFKDNPEKKPFNVFLVGKGYGSQEDNPKLITTRILENYKEWVVFESIVEASAVQAIPFAPKYQHQFRFVFKDSGFVYFLFSRTQGGTDNKNFTFVSRLCEKDEGYYSYTELQLNCSANGNRYNKVQAAYVTEPGKELARAMLNSGLYGTITVWDKVLFIVATSDGENVTDSALCMYPLKRINERVEDILSACYTDYGKIGGRPAVYSPYISSSGNPCAHRHSKEIVDQNRCGAEFLRSPLASRPEFALQAEPFFTKQARGHLTAVAIAVENDHTIAFVGNTMGEVLKVHLSSKPEVYNRVPGDTMGEHVNKNLFFDKTQSHIYITTEKKITKVPVQSCQQKTDCKSCVAQKDPYCGWCVLEGRCTRRSECSRAEEKNGWLWSPRQQCVKIVSFHPPNLSCKRSQQVEINVPSLPSIRDFDRIHCTIGLSNSKATMVDSMVRCNLPSPNRLPPTPPHQDSVLVPVRIFVNDSVEVAARDYEFYDCAAAVRKAENTPCIACVSRPWACQWNTAEHICSDMNDAETGPNIIKHRQTKKCPRFENPDPILIPVGYKTRISFEGVNLEPYKGREFTIGTELMKQFEDDVKTEEGPFFSFTGYMFSYDKAQEISILFHIKDKYTEKKIDSTLNVTLYNCSLGREDCSLCKNTDFKYNCVWCARTRSCVFHKLCPSDEEQECPDPVISEITPRYGPLKGGISVTIKGSNLGIHKDDIRSISVAGVPCVHQEEKYSVSTSVVCEIGQMLHRGPHEGLVKVEVKGERRSKSSVFFTYRDPKPAAVQPRRGPRAGGTIITITGTDLDTASKEDIDISVGGVACPVEEFGKQITCKVGQYRNEKVPSDALPVTVHYGKHTIIQVPAFFQFSSNPDISDHQPRSSFDCGGRKIRVMGSGFDLIQKATIIVQASADEWSGLYSAMEYSQEAHSKNSTMLQFLSPAVNRTYESQSFRTFIQLDNMIEELKPFDYHPNPTFNELPNKVIPENSMIIVTGRGFSKAMTAKEAEAFVGDVSCNVNTLQDDKLFLDPPTTTPKSRSKRQRRDTTSEPLDLLIKFGNGEWLVGSVHYERKYEVKLDKIIIPAVIVPMLLIIAISIVCYRRKSQQAEREYEKVKHQLENLEESVRDRCKKEFTDGANDVMITGKMNIPKSRKATVAQALNQFSNLLNSKTFLITFIRTLETRQDFNARAKVYFASLLTVALHGKLEYYTDIMRTLLLGLMEEYVQSKNPKLMLRRSETVVERMLCNWMSICLYQFLKDSAGEPLYKLFRALKHQIEKGPVDAHVKKAKYTLNDTGLLGDDVEYSMLTLQVLVQGEGPDITPVKVLDCDTISQVKEKIIEQVYKNLPYSHRPKVDSVTLEWRPGSTGQILSDLDVTSQKEGRWRRLNTLAHYNVRDGAMLILSRVLHTQHSYDQNHDNHEERNALLEDDKVFHLVRPADELDDVKSKRGSIKDKSMTKAITEIYLTRLLSVKGTLQQFVDDFFRSVLCTGSVVPPAIKYFFDFLDEQALKHENVDEETIHIWKTNSLPLRFWVNILKNPHFIFDVHVTEVVDASLSVIAQTFMDACTKSEHKLSRDSPSNKLLYAKEISTYKKMVDDYYKGIRAMVPVSDQDMNTHLAEVSRAHTDKLNTQVALHQLYQYASKYYKEVTSYTEQVIMYSSRGISETSSCPMSSITGLLSALCDHSLSGVSWKRRSFGGVSRVALHRALRRRIYAALLSKLFQDSSSKPTLLMGSALACTPSYNKMLMISFDMRVSGHAEDAERLEHLLGQLREPGRSSGLTELDSVLELLAQLAGSGPPRVSSFSRDCMRRERPVLRRPPLPGYLSEELQKLENRTWSLVCNEECGVFGGVCRTLGILDAPPGTGLFGLERRREEERFQRDTRLSLFGALQHSRTEDLDIRLDLPPVPSNIEVTGLNIRVPQCLDQSEDEGFQSASNLTPDSQSEQNPSPEPDMWEALCTFVPARRRCWENVGCPPGQKERPYLTEAGREAFDQLYRLWEGEMRNMLLSHTPSPLLPLPLDCQTQLVKDLLNMLIGVASATFPLNESSVQFDVRADVCVSGTSPESVSRLLEELAQYGTHYLRLSRFSLGSADKKGLVFQAFTGGLRRYLHYYRACVLSTPASLSLLTIGFHFRKLGRQLRFVSDWVYSGVFRDVYKEFMIQVNEDYLSYRDKQFWVQGYTLISQDAEDCVPVFLRHIANDVYVCGKTINLLKICCPQHYIWSEVPVPRIAVTFSLREVEEIERDCAVYRGRMETIAKHSAISREEQALRTELARQELINQVRESAAKTLESIRGQQASLCGVSMPIALLYLISPVRIRNTVGRQVSQRLAEEAKKRERFEELRQQLELDHEWRSAVVRKELEDDYSFARELRDREQRLKALEEQLEHRARMDLIAQYSRLSEEAAKKERRAMWKVQRIRLHEDRLSFLQQDQHSIQALLERYPLGQRCPSPDLALTKEPPEDQQVCGQNSDSCASEIKKMYIVQELASSSDLTVTPPDPPAVSTQSSTDVDVLILDQVDITDLPLKPPRPEDSMAMSQALQDIGYDLSRFSKSPDFDYDFSSPYSPLECLRPQTNSAQLFLSHQIPKPKANQHGHPSHNLLDLEEIAASGHASQISQSQLEQAEEIQVQTVAPNKCQETNKLSKERMLNGNEKEPSACVVNLEPKPPTNNITKEGKAIEQPVQPLQTLAEQIPTDLSLISGRSPDSDVQSKSAKTVSAVASFSSYSAAPGHSFNAYINTDRLDSEVSMGRGSSPSSNIHGQASDAHIEPGELVSEVIAPLPAVNIHGHDSDAHIKTREVISEVSALPVTHSVHCHVSDGHIRIGELVPEILPSLPLQNIHGHASDAHIKVGELVSEIRVLIPSPNVHGHVSDAHIKVGELVSEVETPTAFRNIHGHVSDAHIKIGELVSEVPTLTPSPNTHGHASDAHIKVGEFVSDVAPSQPRWSKHGHSSDSTLTVGCLMPKTKATHSPLPGSAYGHSSDSTLKVGCVVSGSDPLPSPLPGSAYGHSSDSTLKVGCVVSGSDPLPSPLPGSAYGHSSDSTLKVGCVVSGSDPLPSPLPGSAYGHSSDSTLKVGCVVSGSDPLPSPLPGSVYGQSSDSTLGVGCVVMGEQVPKRVPLPGSAYGHSSNSSLGAGCVVQGTKPGNFFDGDPQIAFKLPTEDNNKQQEAHADATAASQLELPTLSEGLFAWAQGLGLSPSERPEDDYLLNLASQYHAEQYEDSYRQMMSAPDAQLLQQVTRGPNGLPADSSLHCATDSTAVQLSEMMPLPVLMKHSVTTPLITHLSMVNKAVVDYFFVELRVEKHFEALRHFLLMEDGEFALSLTDRLFEKAMQYSVHGDSELATNFTFALRYLPEVFHPHAPDSLNCLELRYKVDWPLNIIITDSCMNKYNRLFSFLLQLKHMVWSLSDVWFHLKRTALVKGAGRSVQFRQLQLYRHEMQHFVKVIQGYIANQILQVSWSEFTQKLSSANDLDTIHHTHAEYLNRAIFRALLTEKAAPVMNIIHSIFSLILKFRGQLIAQAWQSQQGETVHPSFIAMQQSYNTFKYYSRFLFKVVSKLVDKGYQPHLEDFLLRLNFNNYYKDS</sequence>
<keyword evidence="9" id="KW-0493">Microtubule</keyword>
<dbReference type="OrthoDB" id="125363at2759"/>
<dbReference type="GO" id="GO:0050772">
    <property type="term" value="P:positive regulation of axonogenesis"/>
    <property type="evidence" value="ECO:0007669"/>
    <property type="project" value="TreeGrafter"/>
</dbReference>
<evidence type="ECO:0000256" key="6">
    <source>
        <dbReference type="ARBA" id="ARBA00022490"/>
    </source>
</evidence>
<keyword evidence="13 24" id="KW-0472">Membrane</keyword>
<feature type="compositionally biased region" description="Polar residues" evidence="23">
    <location>
        <begin position="2082"/>
        <end position="2097"/>
    </location>
</feature>
<dbReference type="InterPro" id="IPR036352">
    <property type="entry name" value="Semap_dom_sf"/>
</dbReference>
<dbReference type="PANTHER" id="PTHR22625">
    <property type="entry name" value="PLEXIN"/>
    <property type="match status" value="1"/>
</dbReference>
<keyword evidence="14" id="KW-1015">Disulfide bond</keyword>
<dbReference type="GO" id="GO:0002116">
    <property type="term" value="C:semaphorin receptor complex"/>
    <property type="evidence" value="ECO:0007669"/>
    <property type="project" value="TreeGrafter"/>
</dbReference>
<dbReference type="FunFam" id="1.20.120.1900:FF:000004">
    <property type="entry name" value="gamma-tubulin complex component 6 isoform X1"/>
    <property type="match status" value="1"/>
</dbReference>
<evidence type="ECO:0000256" key="25">
    <source>
        <dbReference type="SAM" id="SignalP"/>
    </source>
</evidence>
<comment type="caution">
    <text evidence="27">The sequence shown here is derived from an EMBL/GenBank/DDBJ whole genome shotgun (WGS) entry which is preliminary data.</text>
</comment>
<feature type="transmembrane region" description="Helical" evidence="24">
    <location>
        <begin position="1229"/>
        <end position="1249"/>
    </location>
</feature>
<evidence type="ECO:0000256" key="7">
    <source>
        <dbReference type="ARBA" id="ARBA00022553"/>
    </source>
</evidence>
<keyword evidence="12 24" id="KW-1133">Transmembrane helix</keyword>
<dbReference type="PROSITE" id="PS51004">
    <property type="entry name" value="SEMA"/>
    <property type="match status" value="1"/>
</dbReference>
<evidence type="ECO:0000256" key="16">
    <source>
        <dbReference type="ARBA" id="ARBA00023180"/>
    </source>
</evidence>
<dbReference type="GO" id="GO:0007411">
    <property type="term" value="P:axon guidance"/>
    <property type="evidence" value="ECO:0007669"/>
    <property type="project" value="UniProtKB-ARBA"/>
</dbReference>